<gene>
    <name evidence="18" type="ORF">D8674_008770</name>
</gene>
<dbReference type="AlphaFoldDB" id="A0A5N5HYI9"/>
<evidence type="ECO:0000256" key="13">
    <source>
        <dbReference type="ARBA" id="ARBA00022884"/>
    </source>
</evidence>
<dbReference type="InterPro" id="IPR006941">
    <property type="entry name" value="RNase_CAF1"/>
</dbReference>
<dbReference type="InterPro" id="IPR039637">
    <property type="entry name" value="CNOT7/CNOT8/Pop2"/>
</dbReference>
<evidence type="ECO:0000256" key="17">
    <source>
        <dbReference type="ARBA" id="ARBA00025148"/>
    </source>
</evidence>
<comment type="catalytic activity">
    <reaction evidence="1">
        <text>Exonucleolytic cleavage of poly(A) to 5'-AMP.</text>
        <dbReference type="EC" id="3.1.13.4"/>
    </reaction>
</comment>
<dbReference type="Proteomes" id="UP000327157">
    <property type="component" value="Chromosome 12"/>
</dbReference>
<evidence type="ECO:0000256" key="15">
    <source>
        <dbReference type="ARBA" id="ARBA00023163"/>
    </source>
</evidence>
<reference evidence="18 19" key="3">
    <citation type="submission" date="2019-11" db="EMBL/GenBank/DDBJ databases">
        <title>A de novo genome assembly of a pear dwarfing rootstock.</title>
        <authorList>
            <person name="Wang F."/>
            <person name="Wang J."/>
            <person name="Li S."/>
            <person name="Zhang Y."/>
            <person name="Fang M."/>
            <person name="Ma L."/>
            <person name="Zhao Y."/>
            <person name="Jiang S."/>
        </authorList>
    </citation>
    <scope>NUCLEOTIDE SEQUENCE [LARGE SCALE GENOMIC DNA]</scope>
    <source>
        <strain evidence="18">S2</strain>
        <tissue evidence="18">Leaf</tissue>
    </source>
</reference>
<comment type="subcellular location">
    <subcellularLocation>
        <location evidence="4">Cytoplasm</location>
    </subcellularLocation>
    <subcellularLocation>
        <location evidence="3">Nucleus</location>
    </subcellularLocation>
</comment>
<keyword evidence="15" id="KW-0804">Transcription</keyword>
<evidence type="ECO:0000256" key="12">
    <source>
        <dbReference type="ARBA" id="ARBA00022839"/>
    </source>
</evidence>
<keyword evidence="13" id="KW-0694">RNA-binding</keyword>
<dbReference type="InterPro" id="IPR012337">
    <property type="entry name" value="RNaseH-like_sf"/>
</dbReference>
<dbReference type="Gene3D" id="3.30.420.10">
    <property type="entry name" value="Ribonuclease H-like superfamily/Ribonuclease H"/>
    <property type="match status" value="1"/>
</dbReference>
<reference evidence="18 19" key="1">
    <citation type="submission" date="2019-09" db="EMBL/GenBank/DDBJ databases">
        <authorList>
            <person name="Ou C."/>
        </authorList>
    </citation>
    <scope>NUCLEOTIDE SEQUENCE [LARGE SCALE GENOMIC DNA]</scope>
    <source>
        <strain evidence="18">S2</strain>
        <tissue evidence="18">Leaf</tissue>
    </source>
</reference>
<name>A0A5N5HYI9_9ROSA</name>
<accession>A0A5N5HYI9</accession>
<keyword evidence="10" id="KW-0479">Metal-binding</keyword>
<comment type="similarity">
    <text evidence="5">Belongs to the CAF1 family.</text>
</comment>
<reference evidence="19" key="2">
    <citation type="submission" date="2019-10" db="EMBL/GenBank/DDBJ databases">
        <title>A de novo genome assembly of a pear dwarfing rootstock.</title>
        <authorList>
            <person name="Wang F."/>
            <person name="Wang J."/>
            <person name="Li S."/>
            <person name="Zhang Y."/>
            <person name="Fang M."/>
            <person name="Ma L."/>
            <person name="Zhao Y."/>
            <person name="Jiang S."/>
        </authorList>
    </citation>
    <scope>NUCLEOTIDE SEQUENCE [LARGE SCALE GENOMIC DNA]</scope>
</reference>
<proteinExistence type="inferred from homology"/>
<protein>
    <recommendedName>
        <fullName evidence="7">poly(A)-specific ribonuclease</fullName>
        <ecNumber evidence="7">3.1.13.4</ecNumber>
    </recommendedName>
</protein>
<evidence type="ECO:0000313" key="19">
    <source>
        <dbReference type="Proteomes" id="UP000327157"/>
    </source>
</evidence>
<evidence type="ECO:0000256" key="7">
    <source>
        <dbReference type="ARBA" id="ARBA00012161"/>
    </source>
</evidence>
<evidence type="ECO:0000256" key="5">
    <source>
        <dbReference type="ARBA" id="ARBA00008372"/>
    </source>
</evidence>
<keyword evidence="14" id="KW-0805">Transcription regulation</keyword>
<dbReference type="GO" id="GO:0003723">
    <property type="term" value="F:RNA binding"/>
    <property type="evidence" value="ECO:0007669"/>
    <property type="project" value="UniProtKB-KW"/>
</dbReference>
<evidence type="ECO:0000256" key="16">
    <source>
        <dbReference type="ARBA" id="ARBA00023242"/>
    </source>
</evidence>
<evidence type="ECO:0000256" key="4">
    <source>
        <dbReference type="ARBA" id="ARBA00004496"/>
    </source>
</evidence>
<keyword evidence="16" id="KW-0539">Nucleus</keyword>
<dbReference type="GO" id="GO:0005737">
    <property type="term" value="C:cytoplasm"/>
    <property type="evidence" value="ECO:0007669"/>
    <property type="project" value="UniProtKB-SubCell"/>
</dbReference>
<comment type="cofactor">
    <cofactor evidence="2">
        <name>a divalent metal cation</name>
        <dbReference type="ChEBI" id="CHEBI:60240"/>
    </cofactor>
</comment>
<evidence type="ECO:0000256" key="3">
    <source>
        <dbReference type="ARBA" id="ARBA00004123"/>
    </source>
</evidence>
<keyword evidence="8" id="KW-0963">Cytoplasm</keyword>
<dbReference type="GO" id="GO:0046872">
    <property type="term" value="F:metal ion binding"/>
    <property type="evidence" value="ECO:0007669"/>
    <property type="project" value="UniProtKB-KW"/>
</dbReference>
<organism evidence="18 19">
    <name type="scientific">Pyrus ussuriensis x Pyrus communis</name>
    <dbReference type="NCBI Taxonomy" id="2448454"/>
    <lineage>
        <taxon>Eukaryota</taxon>
        <taxon>Viridiplantae</taxon>
        <taxon>Streptophyta</taxon>
        <taxon>Embryophyta</taxon>
        <taxon>Tracheophyta</taxon>
        <taxon>Spermatophyta</taxon>
        <taxon>Magnoliopsida</taxon>
        <taxon>eudicotyledons</taxon>
        <taxon>Gunneridae</taxon>
        <taxon>Pentapetalae</taxon>
        <taxon>rosids</taxon>
        <taxon>fabids</taxon>
        <taxon>Rosales</taxon>
        <taxon>Rosaceae</taxon>
        <taxon>Amygdaloideae</taxon>
        <taxon>Maleae</taxon>
        <taxon>Pyrus</taxon>
    </lineage>
</organism>
<evidence type="ECO:0000256" key="2">
    <source>
        <dbReference type="ARBA" id="ARBA00001968"/>
    </source>
</evidence>
<keyword evidence="12" id="KW-0269">Exonuclease</keyword>
<dbReference type="OrthoDB" id="696953at2759"/>
<dbReference type="GO" id="GO:0004535">
    <property type="term" value="F:poly(A)-specific ribonuclease activity"/>
    <property type="evidence" value="ECO:0007669"/>
    <property type="project" value="UniProtKB-EC"/>
</dbReference>
<keyword evidence="19" id="KW-1185">Reference proteome</keyword>
<evidence type="ECO:0000256" key="11">
    <source>
        <dbReference type="ARBA" id="ARBA00022801"/>
    </source>
</evidence>
<dbReference type="SUPFAM" id="SSF53098">
    <property type="entry name" value="Ribonuclease H-like"/>
    <property type="match status" value="1"/>
</dbReference>
<dbReference type="EMBL" id="SMOL01000143">
    <property type="protein sequence ID" value="KAB2631251.1"/>
    <property type="molecule type" value="Genomic_DNA"/>
</dbReference>
<dbReference type="GO" id="GO:0005634">
    <property type="term" value="C:nucleus"/>
    <property type="evidence" value="ECO:0007669"/>
    <property type="project" value="UniProtKB-SubCell"/>
</dbReference>
<comment type="caution">
    <text evidence="18">The sequence shown here is derived from an EMBL/GenBank/DDBJ whole genome shotgun (WGS) entry which is preliminary data.</text>
</comment>
<dbReference type="PANTHER" id="PTHR10797">
    <property type="entry name" value="CCR4-NOT TRANSCRIPTION COMPLEX SUBUNIT"/>
    <property type="match status" value="1"/>
</dbReference>
<evidence type="ECO:0000256" key="6">
    <source>
        <dbReference type="ARBA" id="ARBA00011757"/>
    </source>
</evidence>
<comment type="subunit">
    <text evidence="6">Component of the CCR4-NOT complex, at least composed of CRR4 and CAF1 proteins.</text>
</comment>
<evidence type="ECO:0000256" key="10">
    <source>
        <dbReference type="ARBA" id="ARBA00022723"/>
    </source>
</evidence>
<evidence type="ECO:0000256" key="8">
    <source>
        <dbReference type="ARBA" id="ARBA00022490"/>
    </source>
</evidence>
<dbReference type="GO" id="GO:0030014">
    <property type="term" value="C:CCR4-NOT complex"/>
    <property type="evidence" value="ECO:0007669"/>
    <property type="project" value="InterPro"/>
</dbReference>
<comment type="function">
    <text evidence="17">Ubiquitous transcription factor required for a diverse set of processes. It is a component of the CCR4 complex involved in the control of gene expression.</text>
</comment>
<keyword evidence="9" id="KW-0540">Nuclease</keyword>
<sequence length="343" mass="38834">MRKKLTSVWAHNFEQELASVDRCLCRFPIVSFDTEFPGFLRNTPRRASEGLRYQDLAFNVDSLKLIQLGITLFDDRGNVGGTWEFNFRGFDEETDPHVPESIALLKASGLDLEKFGKFGIDSDIFVEGFVEILRVHRGRLVWVSFHGLYDSAYVMKLVTRKTIPSSPIEFAKVAGRLFERVYDLKFMARYCPGLFGGEIGLERMATILGVQRCGDAHQAGSDSLLTAELFLKMRSEFGLKPGMYEGFLYSLSPKICGASKYLCSSVHTVHRAPPHSVILVPAFPTRPVILIRHPFSRDQSCQSRHHAAPVMLYRHPPPVFLHRRPCSPFPALPQALPENHIHM</sequence>
<evidence type="ECO:0000256" key="9">
    <source>
        <dbReference type="ARBA" id="ARBA00022722"/>
    </source>
</evidence>
<dbReference type="EC" id="3.1.13.4" evidence="7"/>
<keyword evidence="11" id="KW-0378">Hydrolase</keyword>
<dbReference type="InterPro" id="IPR036397">
    <property type="entry name" value="RNaseH_sf"/>
</dbReference>
<evidence type="ECO:0000256" key="14">
    <source>
        <dbReference type="ARBA" id="ARBA00023015"/>
    </source>
</evidence>
<evidence type="ECO:0000313" key="18">
    <source>
        <dbReference type="EMBL" id="KAB2631251.1"/>
    </source>
</evidence>
<dbReference type="Pfam" id="PF04857">
    <property type="entry name" value="CAF1"/>
    <property type="match status" value="1"/>
</dbReference>
<evidence type="ECO:0000256" key="1">
    <source>
        <dbReference type="ARBA" id="ARBA00001663"/>
    </source>
</evidence>